<organism evidence="8 9">
    <name type="scientific">Undibacterium danionis</name>
    <dbReference type="NCBI Taxonomy" id="1812100"/>
    <lineage>
        <taxon>Bacteria</taxon>
        <taxon>Pseudomonadati</taxon>
        <taxon>Pseudomonadota</taxon>
        <taxon>Betaproteobacteria</taxon>
        <taxon>Burkholderiales</taxon>
        <taxon>Oxalobacteraceae</taxon>
        <taxon>Undibacterium</taxon>
    </lineage>
</organism>
<evidence type="ECO:0000256" key="1">
    <source>
        <dbReference type="ARBA" id="ARBA00004651"/>
    </source>
</evidence>
<evidence type="ECO:0000313" key="8">
    <source>
        <dbReference type="EMBL" id="MFC0350316.1"/>
    </source>
</evidence>
<dbReference type="PRINTS" id="PR00173">
    <property type="entry name" value="EDTRNSPORT"/>
</dbReference>
<evidence type="ECO:0000313" key="9">
    <source>
        <dbReference type="Proteomes" id="UP001589844"/>
    </source>
</evidence>
<feature type="transmembrane region" description="Helical" evidence="7">
    <location>
        <begin position="21"/>
        <end position="39"/>
    </location>
</feature>
<evidence type="ECO:0000256" key="5">
    <source>
        <dbReference type="ARBA" id="ARBA00022989"/>
    </source>
</evidence>
<feature type="transmembrane region" description="Helical" evidence="7">
    <location>
        <begin position="84"/>
        <end position="110"/>
    </location>
</feature>
<keyword evidence="6 7" id="KW-0472">Membrane</keyword>
<protein>
    <submittedName>
        <fullName evidence="8">Dicarboxylate/amino acid:cation symporter</fullName>
    </submittedName>
</protein>
<keyword evidence="3" id="KW-1003">Cell membrane</keyword>
<keyword evidence="2" id="KW-0813">Transport</keyword>
<dbReference type="InterPro" id="IPR036458">
    <property type="entry name" value="Na:dicarbo_symporter_sf"/>
</dbReference>
<dbReference type="PANTHER" id="PTHR42865">
    <property type="entry name" value="PROTON/GLUTAMATE-ASPARTATE SYMPORTER"/>
    <property type="match status" value="1"/>
</dbReference>
<feature type="transmembrane region" description="Helical" evidence="7">
    <location>
        <begin position="235"/>
        <end position="255"/>
    </location>
</feature>
<feature type="transmembrane region" description="Helical" evidence="7">
    <location>
        <begin position="197"/>
        <end position="215"/>
    </location>
</feature>
<evidence type="ECO:0000256" key="3">
    <source>
        <dbReference type="ARBA" id="ARBA00022475"/>
    </source>
</evidence>
<dbReference type="PANTHER" id="PTHR42865:SF7">
    <property type="entry name" value="PROTON_GLUTAMATE-ASPARTATE SYMPORTER"/>
    <property type="match status" value="1"/>
</dbReference>
<sequence length="427" mass="45602">MTMHATVTDRPSSLLKNYASILLLLGGIGVGSLVGFFYGNRIENIKFIGDIFLNLLFTAIIPLVFFTIASSIANLKKTDSLGKLFGIVSGVFLATVLISAAVMLSVMLVFPVAHDATLSAMAQQALLDNPATNNHSSGTSITQVLTVNDFFELMARKNMLALILISLLVGFATLRAGEKGKSFAIFLDSANEVMKQLLELIMKIAPLGLGAYFAYQVGVFGPQLLGVYVQPLALYYASCTAYFVIFFSLYAYLAAGKLGLKIFWKNNLTPALTAVGTCNSIATIPANLLAAEKMHIPDYVRNIVIPLGAPIHKDGSSMSSIIKIALLFAMFEKDFSAPSMIVAIMGITVLVSIVEGGIPNGGYIGEVFAITAFGFPMEQALPVAMVIGTLVDPIATLLNANGDLVSSMLVTRIVEGKTWLSSRLTQS</sequence>
<dbReference type="EMBL" id="JBHLXJ010000012">
    <property type="protein sequence ID" value="MFC0350316.1"/>
    <property type="molecule type" value="Genomic_DNA"/>
</dbReference>
<name>A0ABV6IES5_9BURK</name>
<evidence type="ECO:0000256" key="7">
    <source>
        <dbReference type="SAM" id="Phobius"/>
    </source>
</evidence>
<keyword evidence="9" id="KW-1185">Reference proteome</keyword>
<evidence type="ECO:0000256" key="6">
    <source>
        <dbReference type="ARBA" id="ARBA00023136"/>
    </source>
</evidence>
<dbReference type="InterPro" id="IPR001991">
    <property type="entry name" value="Na-dicarboxylate_symporter"/>
</dbReference>
<dbReference type="SUPFAM" id="SSF118215">
    <property type="entry name" value="Proton glutamate symport protein"/>
    <property type="match status" value="1"/>
</dbReference>
<keyword evidence="4 7" id="KW-0812">Transmembrane</keyword>
<dbReference type="Gene3D" id="1.10.3860.10">
    <property type="entry name" value="Sodium:dicarboxylate symporter"/>
    <property type="match status" value="1"/>
</dbReference>
<reference evidence="8 9" key="1">
    <citation type="submission" date="2024-09" db="EMBL/GenBank/DDBJ databases">
        <authorList>
            <person name="Sun Q."/>
            <person name="Mori K."/>
        </authorList>
    </citation>
    <scope>NUCLEOTIDE SEQUENCE [LARGE SCALE GENOMIC DNA]</scope>
    <source>
        <strain evidence="8 9">CCM 8677</strain>
    </source>
</reference>
<keyword evidence="5 7" id="KW-1133">Transmembrane helix</keyword>
<evidence type="ECO:0000256" key="4">
    <source>
        <dbReference type="ARBA" id="ARBA00022692"/>
    </source>
</evidence>
<comment type="subcellular location">
    <subcellularLocation>
        <location evidence="1">Cell membrane</location>
        <topology evidence="1">Multi-pass membrane protein</topology>
    </subcellularLocation>
</comment>
<gene>
    <name evidence="8" type="ORF">ACFFJH_10905</name>
</gene>
<proteinExistence type="predicted"/>
<dbReference type="RefSeq" id="WP_390212485.1">
    <property type="nucleotide sequence ID" value="NZ_JBHLXJ010000012.1"/>
</dbReference>
<comment type="caution">
    <text evidence="8">The sequence shown here is derived from an EMBL/GenBank/DDBJ whole genome shotgun (WGS) entry which is preliminary data.</text>
</comment>
<dbReference type="Pfam" id="PF00375">
    <property type="entry name" value="SDF"/>
    <property type="match status" value="1"/>
</dbReference>
<dbReference type="Proteomes" id="UP001589844">
    <property type="component" value="Unassembled WGS sequence"/>
</dbReference>
<evidence type="ECO:0000256" key="2">
    <source>
        <dbReference type="ARBA" id="ARBA00022448"/>
    </source>
</evidence>
<accession>A0ABV6IES5</accession>
<feature type="transmembrane region" description="Helical" evidence="7">
    <location>
        <begin position="159"/>
        <end position="177"/>
    </location>
</feature>
<feature type="transmembrane region" description="Helical" evidence="7">
    <location>
        <begin position="51"/>
        <end position="72"/>
    </location>
</feature>